<evidence type="ECO:0000256" key="4">
    <source>
        <dbReference type="ARBA" id="ARBA00023172"/>
    </source>
</evidence>
<dbReference type="InterPro" id="IPR046668">
    <property type="entry name" value="DUF6538"/>
</dbReference>
<accession>A0ABW3V704</accession>
<reference evidence="9" key="1">
    <citation type="journal article" date="2019" name="Int. J. Syst. Evol. Microbiol.">
        <title>The Global Catalogue of Microorganisms (GCM) 10K type strain sequencing project: providing services to taxonomists for standard genome sequencing and annotation.</title>
        <authorList>
            <consortium name="The Broad Institute Genomics Platform"/>
            <consortium name="The Broad Institute Genome Sequencing Center for Infectious Disease"/>
            <person name="Wu L."/>
            <person name="Ma J."/>
        </authorList>
    </citation>
    <scope>NUCLEOTIDE SEQUENCE [LARGE SCALE GENOMIC DNA]</scope>
    <source>
        <strain evidence="9">CCUG 49584</strain>
    </source>
</reference>
<evidence type="ECO:0000256" key="3">
    <source>
        <dbReference type="ARBA" id="ARBA00023125"/>
    </source>
</evidence>
<feature type="domain" description="Core-binding (CB)" evidence="7">
    <location>
        <begin position="170"/>
        <end position="282"/>
    </location>
</feature>
<dbReference type="Gene3D" id="1.10.443.10">
    <property type="entry name" value="Intergrase catalytic core"/>
    <property type="match status" value="1"/>
</dbReference>
<dbReference type="Pfam" id="PF20172">
    <property type="entry name" value="DUF6538"/>
    <property type="match status" value="1"/>
</dbReference>
<dbReference type="SUPFAM" id="SSF56349">
    <property type="entry name" value="DNA breaking-rejoining enzymes"/>
    <property type="match status" value="1"/>
</dbReference>
<dbReference type="CDD" id="cd01184">
    <property type="entry name" value="INT_C_like_1"/>
    <property type="match status" value="1"/>
</dbReference>
<dbReference type="InterPro" id="IPR050090">
    <property type="entry name" value="Tyrosine_recombinase_XerCD"/>
</dbReference>
<keyword evidence="9" id="KW-1185">Reference proteome</keyword>
<dbReference type="InterPro" id="IPR013762">
    <property type="entry name" value="Integrase-like_cat_sf"/>
</dbReference>
<dbReference type="Proteomes" id="UP001597263">
    <property type="component" value="Unassembled WGS sequence"/>
</dbReference>
<dbReference type="EMBL" id="JBHTMA010000040">
    <property type="protein sequence ID" value="MFD1228927.1"/>
    <property type="molecule type" value="Genomic_DNA"/>
</dbReference>
<dbReference type="InterPro" id="IPR002104">
    <property type="entry name" value="Integrase_catalytic"/>
</dbReference>
<evidence type="ECO:0000313" key="9">
    <source>
        <dbReference type="Proteomes" id="UP001597263"/>
    </source>
</evidence>
<gene>
    <name evidence="8" type="ORF">ACFQ35_17430</name>
</gene>
<dbReference type="RefSeq" id="WP_289385860.1">
    <property type="nucleotide sequence ID" value="NZ_JAUCBM010000001.1"/>
</dbReference>
<dbReference type="InterPro" id="IPR044068">
    <property type="entry name" value="CB"/>
</dbReference>
<feature type="domain" description="Tyr recombinase" evidence="6">
    <location>
        <begin position="306"/>
        <end position="503"/>
    </location>
</feature>
<name>A0ABW3V704_9HYPH</name>
<evidence type="ECO:0000259" key="7">
    <source>
        <dbReference type="PROSITE" id="PS51900"/>
    </source>
</evidence>
<keyword evidence="2" id="KW-0229">DNA integration</keyword>
<protein>
    <submittedName>
        <fullName evidence="8">DUF6538 domain-containing protein</fullName>
    </submittedName>
</protein>
<dbReference type="PROSITE" id="PS51898">
    <property type="entry name" value="TYR_RECOMBINASE"/>
    <property type="match status" value="1"/>
</dbReference>
<dbReference type="PANTHER" id="PTHR30349">
    <property type="entry name" value="PHAGE INTEGRASE-RELATED"/>
    <property type="match status" value="1"/>
</dbReference>
<evidence type="ECO:0000256" key="2">
    <source>
        <dbReference type="ARBA" id="ARBA00022908"/>
    </source>
</evidence>
<organism evidence="8 9">
    <name type="scientific">Pseudochrobactrum kiredjianiae</name>
    <dbReference type="NCBI Taxonomy" id="386305"/>
    <lineage>
        <taxon>Bacteria</taxon>
        <taxon>Pseudomonadati</taxon>
        <taxon>Pseudomonadota</taxon>
        <taxon>Alphaproteobacteria</taxon>
        <taxon>Hyphomicrobiales</taxon>
        <taxon>Brucellaceae</taxon>
        <taxon>Pseudochrobactrum</taxon>
    </lineage>
</organism>
<comment type="similarity">
    <text evidence="1">Belongs to the 'phage' integrase family.</text>
</comment>
<sequence>MADTRYLKKRRQTWYFCIKVPSNAKATIGKSDITQSLQTRDLTEAQKLRWPLVADWSARFEVASGSRSWSAAEIEQHAQREFHQTLEMMEEHSHDDDTTALFAELEGDKLANKQLPERERALTVARIQAAVGRRAALSGKSFTAPTVFGRNAIDLVTLQPVTKPKKSTGLAFSNAAERYIEETQRDTASKLTEQTRGQYEAVYRLFTQWAKDPQLADIEREQVAAFLDKVATLDPHWGRSPQTKQRDFNAIYELYGNHETGLSNRTINRYATALSLVWQWAKRRSALKGENPFDDQHRKIGEKRKTTKYPYTTEELKLLVSSPDATPSKQTTKNTLAWLCLISAYSGLRLNEMCDRKTTDLKQENGVWYFDVANAKSEAGDRRVPVHSILIKAGLLDFVNHHKDEWLFPHLKAGGPDKKRSWYITQRFTEHRRKLGVTRIDDRTGKERVDFHSFRRTAIKALERARLPQTEVAQVVGHERGGITYGTYNPDGLDIKALQEVVEAISYPELEATLQ</sequence>
<keyword evidence="3 5" id="KW-0238">DNA-binding</keyword>
<keyword evidence="4" id="KW-0233">DNA recombination</keyword>
<proteinExistence type="inferred from homology"/>
<dbReference type="PANTHER" id="PTHR30349:SF41">
    <property type="entry name" value="INTEGRASE_RECOMBINASE PROTEIN MJ0367-RELATED"/>
    <property type="match status" value="1"/>
</dbReference>
<comment type="caution">
    <text evidence="8">The sequence shown here is derived from an EMBL/GenBank/DDBJ whole genome shotgun (WGS) entry which is preliminary data.</text>
</comment>
<dbReference type="Gene3D" id="1.10.150.130">
    <property type="match status" value="1"/>
</dbReference>
<dbReference type="Pfam" id="PF00589">
    <property type="entry name" value="Phage_integrase"/>
    <property type="match status" value="1"/>
</dbReference>
<dbReference type="InterPro" id="IPR011010">
    <property type="entry name" value="DNA_brk_join_enz"/>
</dbReference>
<dbReference type="InterPro" id="IPR010998">
    <property type="entry name" value="Integrase_recombinase_N"/>
</dbReference>
<evidence type="ECO:0000256" key="1">
    <source>
        <dbReference type="ARBA" id="ARBA00008857"/>
    </source>
</evidence>
<evidence type="ECO:0000313" key="8">
    <source>
        <dbReference type="EMBL" id="MFD1228927.1"/>
    </source>
</evidence>
<evidence type="ECO:0000259" key="6">
    <source>
        <dbReference type="PROSITE" id="PS51898"/>
    </source>
</evidence>
<evidence type="ECO:0000256" key="5">
    <source>
        <dbReference type="PROSITE-ProRule" id="PRU01248"/>
    </source>
</evidence>
<dbReference type="PROSITE" id="PS51900">
    <property type="entry name" value="CB"/>
    <property type="match status" value="1"/>
</dbReference>